<protein>
    <submittedName>
        <fullName evidence="2">Uncharacterized protein</fullName>
    </submittedName>
</protein>
<evidence type="ECO:0000256" key="1">
    <source>
        <dbReference type="SAM" id="Phobius"/>
    </source>
</evidence>
<dbReference type="eggNOG" id="KOG2655">
    <property type="taxonomic scope" value="Eukaryota"/>
</dbReference>
<sequence>MDASILMNSEYIPPLAPSDFTALLEHIFSIEGSSRLRHATARKLVRWRKRQDGASCSEMDSTICGVATRRTDSQVVSAALRRSPSGRNWGQWTQVRLVDWASDLQRSLVRDRVACDRALYEQRTKWLESQSAEEIDARMALTLASRDNGPAGKPCRRSMMSGESNVRPQDPLGLVQLGMQMKWTGWFALELAGSASVMGCVAFWILSS</sequence>
<dbReference type="KEGG" id="val:VDBG_06977"/>
<dbReference type="AlphaFoldDB" id="C9SR65"/>
<name>C9SR65_VERA1</name>
<evidence type="ECO:0000313" key="3">
    <source>
        <dbReference type="Proteomes" id="UP000008698"/>
    </source>
</evidence>
<dbReference type="EMBL" id="DS985222">
    <property type="protein sequence ID" value="EEY20867.1"/>
    <property type="molecule type" value="Genomic_DNA"/>
</dbReference>
<dbReference type="OMA" id="WTGWFAL"/>
<reference evidence="3" key="1">
    <citation type="journal article" date="2011" name="PLoS Pathog.">
        <title>Comparative genomics yields insights into niche adaptation of plant vascular wilt pathogens.</title>
        <authorList>
            <person name="Klosterman S.J."/>
            <person name="Subbarao K.V."/>
            <person name="Kang S."/>
            <person name="Veronese P."/>
            <person name="Gold S.E."/>
            <person name="Thomma B.P.H.J."/>
            <person name="Chen Z."/>
            <person name="Henrissat B."/>
            <person name="Lee Y.-H."/>
            <person name="Park J."/>
            <person name="Garcia-Pedrajas M.D."/>
            <person name="Barbara D.J."/>
            <person name="Anchieta A."/>
            <person name="de Jonge R."/>
            <person name="Santhanam P."/>
            <person name="Maruthachalam K."/>
            <person name="Atallah Z."/>
            <person name="Amyotte S.G."/>
            <person name="Paz Z."/>
            <person name="Inderbitzin P."/>
            <person name="Hayes R.J."/>
            <person name="Heiman D.I."/>
            <person name="Young S."/>
            <person name="Zeng Q."/>
            <person name="Engels R."/>
            <person name="Galagan J."/>
            <person name="Cuomo C.A."/>
            <person name="Dobinson K.F."/>
            <person name="Ma L.-J."/>
        </authorList>
    </citation>
    <scope>NUCLEOTIDE SEQUENCE [LARGE SCALE GENOMIC DNA]</scope>
    <source>
        <strain evidence="3">VaMs.102 / ATCC MYA-4576 / FGSC 10136</strain>
    </source>
</reference>
<dbReference type="RefSeq" id="XP_003002406.1">
    <property type="nucleotide sequence ID" value="XM_003002360.1"/>
</dbReference>
<keyword evidence="1" id="KW-1133">Transmembrane helix</keyword>
<feature type="transmembrane region" description="Helical" evidence="1">
    <location>
        <begin position="186"/>
        <end position="206"/>
    </location>
</feature>
<gene>
    <name evidence="2" type="ORF">VDBG_06977</name>
</gene>
<organism evidence="3">
    <name type="scientific">Verticillium alfalfae (strain VaMs.102 / ATCC MYA-4576 / FGSC 10136)</name>
    <name type="common">Verticillium wilt of alfalfa</name>
    <name type="synonym">Verticillium albo-atrum</name>
    <dbReference type="NCBI Taxonomy" id="526221"/>
    <lineage>
        <taxon>Eukaryota</taxon>
        <taxon>Fungi</taxon>
        <taxon>Dikarya</taxon>
        <taxon>Ascomycota</taxon>
        <taxon>Pezizomycotina</taxon>
        <taxon>Sordariomycetes</taxon>
        <taxon>Hypocreomycetidae</taxon>
        <taxon>Glomerellales</taxon>
        <taxon>Plectosphaerellaceae</taxon>
        <taxon>Verticillium</taxon>
    </lineage>
</organism>
<keyword evidence="1" id="KW-0472">Membrane</keyword>
<evidence type="ECO:0000313" key="2">
    <source>
        <dbReference type="EMBL" id="EEY20867.1"/>
    </source>
</evidence>
<proteinExistence type="predicted"/>
<dbReference type="Proteomes" id="UP000008698">
    <property type="component" value="Unassembled WGS sequence"/>
</dbReference>
<dbReference type="GeneID" id="9527400"/>
<keyword evidence="3" id="KW-1185">Reference proteome</keyword>
<dbReference type="HOGENOM" id="CLU_1321800_0_0_1"/>
<dbReference type="STRING" id="526221.C9SR65"/>
<accession>C9SR65</accession>
<dbReference type="OrthoDB" id="4150765at2759"/>
<keyword evidence="1" id="KW-0812">Transmembrane</keyword>